<dbReference type="InterPro" id="IPR036086">
    <property type="entry name" value="ParB/Sulfiredoxin_sf"/>
</dbReference>
<evidence type="ECO:0000259" key="1">
    <source>
        <dbReference type="SMART" id="SM00470"/>
    </source>
</evidence>
<reference evidence="2 3" key="1">
    <citation type="submission" date="2023-07" db="EMBL/GenBank/DDBJ databases">
        <title>Sequencing the genomes of 1000 actinobacteria strains.</title>
        <authorList>
            <person name="Klenk H.-P."/>
        </authorList>
    </citation>
    <scope>NUCLEOTIDE SEQUENCE [LARGE SCALE GENOMIC DNA]</scope>
    <source>
        <strain evidence="2 3">DSM 45805</strain>
    </source>
</reference>
<dbReference type="SUPFAM" id="SSF110849">
    <property type="entry name" value="ParB/Sulfiredoxin"/>
    <property type="match status" value="1"/>
</dbReference>
<evidence type="ECO:0000313" key="2">
    <source>
        <dbReference type="EMBL" id="MDQ0376512.1"/>
    </source>
</evidence>
<dbReference type="Proteomes" id="UP001229651">
    <property type="component" value="Unassembled WGS sequence"/>
</dbReference>
<organism evidence="2 3">
    <name type="scientific">Amycolatopsis thermophila</name>
    <dbReference type="NCBI Taxonomy" id="206084"/>
    <lineage>
        <taxon>Bacteria</taxon>
        <taxon>Bacillati</taxon>
        <taxon>Actinomycetota</taxon>
        <taxon>Actinomycetes</taxon>
        <taxon>Pseudonocardiales</taxon>
        <taxon>Pseudonocardiaceae</taxon>
        <taxon>Amycolatopsis</taxon>
    </lineage>
</organism>
<protein>
    <submittedName>
        <fullName evidence="2">ParB-like chromosome segregation protein Spo0J</fullName>
    </submittedName>
</protein>
<dbReference type="RefSeq" id="WP_306988402.1">
    <property type="nucleotide sequence ID" value="NZ_JAUSUT010000001.1"/>
</dbReference>
<accession>A0ABU0EML9</accession>
<evidence type="ECO:0000313" key="3">
    <source>
        <dbReference type="Proteomes" id="UP001229651"/>
    </source>
</evidence>
<dbReference type="SMART" id="SM00470">
    <property type="entry name" value="ParB"/>
    <property type="match status" value="1"/>
</dbReference>
<sequence>MDYLGTFELPIDTLSPFPGNPRQGNLAVIRESLRENKQYRSIVVRADDPDNPRAGGTVLAGNHTYLAAREEGWLTIRCDVITCDDERARRIVLADNRTAEVGSGYDDRLLAELLAELPDLAGTGYDESDLEQLSKQLGEPADLDSLAEEYGSSDDDGADPELWPVLRLSIPPMLMAAWKAHVDTHTGDEVAAFAAALGIDRAEL</sequence>
<feature type="domain" description="ParB-like N-terminal" evidence="1">
    <location>
        <begin position="7"/>
        <end position="97"/>
    </location>
</feature>
<dbReference type="Gene3D" id="3.90.1530.10">
    <property type="entry name" value="Conserved hypothetical protein from pyrococcus furiosus pfu- 392566-001, ParB domain"/>
    <property type="match status" value="1"/>
</dbReference>
<name>A0ABU0EML9_9PSEU</name>
<dbReference type="EMBL" id="JAUSUT010000001">
    <property type="protein sequence ID" value="MDQ0376512.1"/>
    <property type="molecule type" value="Genomic_DNA"/>
</dbReference>
<gene>
    <name evidence="2" type="ORF">FB470_000506</name>
</gene>
<proteinExistence type="predicted"/>
<comment type="caution">
    <text evidence="2">The sequence shown here is derived from an EMBL/GenBank/DDBJ whole genome shotgun (WGS) entry which is preliminary data.</text>
</comment>
<keyword evidence="3" id="KW-1185">Reference proteome</keyword>
<dbReference type="InterPro" id="IPR003115">
    <property type="entry name" value="ParB_N"/>
</dbReference>